<feature type="transmembrane region" description="Helical" evidence="8">
    <location>
        <begin position="81"/>
        <end position="102"/>
    </location>
</feature>
<keyword evidence="5 8" id="KW-1133">Transmembrane helix</keyword>
<evidence type="ECO:0000259" key="9">
    <source>
        <dbReference type="Pfam" id="PF09779"/>
    </source>
</evidence>
<dbReference type="PANTHER" id="PTHR28646">
    <property type="entry name" value="TRANSMEMBRANE PROTEIN 201"/>
    <property type="match status" value="1"/>
</dbReference>
<evidence type="ECO:0000256" key="2">
    <source>
        <dbReference type="ARBA" id="ARBA00007600"/>
    </source>
</evidence>
<dbReference type="Proteomes" id="UP001642540">
    <property type="component" value="Unassembled WGS sequence"/>
</dbReference>
<keyword evidence="11" id="KW-1185">Reference proteome</keyword>
<evidence type="ECO:0000256" key="4">
    <source>
        <dbReference type="ARBA" id="ARBA00022723"/>
    </source>
</evidence>
<evidence type="ECO:0000256" key="5">
    <source>
        <dbReference type="ARBA" id="ARBA00022989"/>
    </source>
</evidence>
<reference evidence="10 11" key="1">
    <citation type="submission" date="2024-08" db="EMBL/GenBank/DDBJ databases">
        <authorList>
            <person name="Cucini C."/>
            <person name="Frati F."/>
        </authorList>
    </citation>
    <scope>NUCLEOTIDE SEQUENCE [LARGE SCALE GENOMIC DNA]</scope>
</reference>
<keyword evidence="3 8" id="KW-0812">Transmembrane</keyword>
<evidence type="ECO:0000256" key="8">
    <source>
        <dbReference type="SAM" id="Phobius"/>
    </source>
</evidence>
<dbReference type="InterPro" id="IPR018527">
    <property type="entry name" value="Rubredoxin_Fe_BS"/>
</dbReference>
<sequence length="271" mass="31540">MTNSSSIMERLLDPENLKNLAAGLNAILTCFYEHLESWYAVAEPWFDSSLNKFGNCREWLTKQIKLPGWEYLEGGYSAQEMFSVAFVTVFIVFLPFICFKVYKMIRNKWQARVNCWHCSKNTWVSYSLQDTWTCPNCGQYNGFAEDGDYNQRLPAQSIELLNYPIRGRPAEGYHMERNSNGLCSRCNIFQVLKVYLLASFKAVNERNYDAEIEAEQERLEKEYEICAPCKLVVKEALKRVPNMQQEILPQPNPPLEPSEEFSFEDLLDLLN</sequence>
<keyword evidence="4" id="KW-0479">Metal-binding</keyword>
<comment type="caution">
    <text evidence="10">The sequence shown here is derived from an EMBL/GenBank/DDBJ whole genome shotgun (WGS) entry which is preliminary data.</text>
</comment>
<dbReference type="EMBL" id="CAXLJM020000036">
    <property type="protein sequence ID" value="CAL8105293.1"/>
    <property type="molecule type" value="Genomic_DNA"/>
</dbReference>
<dbReference type="InterPro" id="IPR018617">
    <property type="entry name" value="Ima1_N"/>
</dbReference>
<keyword evidence="7" id="KW-0539">Nucleus</keyword>
<evidence type="ECO:0000256" key="7">
    <source>
        <dbReference type="ARBA" id="ARBA00023242"/>
    </source>
</evidence>
<evidence type="ECO:0000256" key="6">
    <source>
        <dbReference type="ARBA" id="ARBA00023136"/>
    </source>
</evidence>
<evidence type="ECO:0000256" key="1">
    <source>
        <dbReference type="ARBA" id="ARBA00004473"/>
    </source>
</evidence>
<evidence type="ECO:0000313" key="11">
    <source>
        <dbReference type="Proteomes" id="UP001642540"/>
    </source>
</evidence>
<proteinExistence type="inferred from homology"/>
<dbReference type="Pfam" id="PF09779">
    <property type="entry name" value="Ima1_N"/>
    <property type="match status" value="1"/>
</dbReference>
<evidence type="ECO:0000256" key="3">
    <source>
        <dbReference type="ARBA" id="ARBA00022692"/>
    </source>
</evidence>
<dbReference type="PANTHER" id="PTHR28646:SF1">
    <property type="entry name" value="TRANSMEMBRANE PROTEIN 201"/>
    <property type="match status" value="1"/>
</dbReference>
<organism evidence="10 11">
    <name type="scientific">Orchesella dallaii</name>
    <dbReference type="NCBI Taxonomy" id="48710"/>
    <lineage>
        <taxon>Eukaryota</taxon>
        <taxon>Metazoa</taxon>
        <taxon>Ecdysozoa</taxon>
        <taxon>Arthropoda</taxon>
        <taxon>Hexapoda</taxon>
        <taxon>Collembola</taxon>
        <taxon>Entomobryomorpha</taxon>
        <taxon>Entomobryoidea</taxon>
        <taxon>Orchesellidae</taxon>
        <taxon>Orchesellinae</taxon>
        <taxon>Orchesella</taxon>
    </lineage>
</organism>
<gene>
    <name evidence="10" type="ORF">ODALV1_LOCUS12018</name>
</gene>
<accession>A0ABP1QMY3</accession>
<comment type="subcellular location">
    <subcellularLocation>
        <location evidence="1">Nucleus inner membrane</location>
        <topology evidence="1">Multi-pass membrane protein</topology>
    </subcellularLocation>
</comment>
<keyword evidence="6 8" id="KW-0472">Membrane</keyword>
<evidence type="ECO:0000313" key="10">
    <source>
        <dbReference type="EMBL" id="CAL8105293.1"/>
    </source>
</evidence>
<dbReference type="PROSITE" id="PS00202">
    <property type="entry name" value="RUBREDOXIN"/>
    <property type="match status" value="1"/>
</dbReference>
<comment type="similarity">
    <text evidence="2">Belongs to the TMEM201 family.</text>
</comment>
<feature type="domain" description="Ima1 N-terminal" evidence="9">
    <location>
        <begin position="113"/>
        <end position="232"/>
    </location>
</feature>
<name>A0ABP1QMY3_9HEXA</name>
<dbReference type="InterPro" id="IPR040041">
    <property type="entry name" value="TMEM201"/>
</dbReference>
<protein>
    <recommendedName>
        <fullName evidence="9">Ima1 N-terminal domain-containing protein</fullName>
    </recommendedName>
</protein>